<proteinExistence type="inferred from homology"/>
<dbReference type="Gene3D" id="3.40.50.300">
    <property type="entry name" value="P-loop containing nucleotide triphosphate hydrolases"/>
    <property type="match status" value="1"/>
</dbReference>
<reference evidence="6" key="1">
    <citation type="submission" date="2021-02" db="EMBL/GenBank/DDBJ databases">
        <title>Genome sequence of Rhodospirillales sp. strain TMPK1 isolated from soil.</title>
        <authorList>
            <person name="Nakai R."/>
            <person name="Kusada H."/>
            <person name="Tamaki H."/>
        </authorList>
    </citation>
    <scope>NUCLEOTIDE SEQUENCE</scope>
    <source>
        <strain evidence="6">TMPK1</strain>
    </source>
</reference>
<dbReference type="SUPFAM" id="SSF52540">
    <property type="entry name" value="P-loop containing nucleoside triphosphate hydrolases"/>
    <property type="match status" value="1"/>
</dbReference>
<keyword evidence="2" id="KW-0813">Transport</keyword>
<evidence type="ECO:0000256" key="1">
    <source>
        <dbReference type="ARBA" id="ARBA00005417"/>
    </source>
</evidence>
<dbReference type="Pfam" id="PF00005">
    <property type="entry name" value="ABC_tran"/>
    <property type="match status" value="1"/>
</dbReference>
<dbReference type="GO" id="GO:0016020">
    <property type="term" value="C:membrane"/>
    <property type="evidence" value="ECO:0007669"/>
    <property type="project" value="InterPro"/>
</dbReference>
<comment type="similarity">
    <text evidence="1">Belongs to the ABC transporter superfamily.</text>
</comment>
<evidence type="ECO:0000256" key="4">
    <source>
        <dbReference type="ARBA" id="ARBA00022840"/>
    </source>
</evidence>
<evidence type="ECO:0000313" key="7">
    <source>
        <dbReference type="Proteomes" id="UP000681075"/>
    </source>
</evidence>
<keyword evidence="7" id="KW-1185">Reference proteome</keyword>
<comment type="caution">
    <text evidence="6">The sequence shown here is derived from an EMBL/GenBank/DDBJ whole genome shotgun (WGS) entry which is preliminary data.</text>
</comment>
<dbReference type="EMBL" id="BOPV01000001">
    <property type="protein sequence ID" value="GIL40086.1"/>
    <property type="molecule type" value="Genomic_DNA"/>
</dbReference>
<dbReference type="InterPro" id="IPR050683">
    <property type="entry name" value="Bact_Polysacc_Export_ATP-bd"/>
</dbReference>
<gene>
    <name evidence="6" type="ORF">TMPK1_23230</name>
</gene>
<dbReference type="GO" id="GO:0016887">
    <property type="term" value="F:ATP hydrolysis activity"/>
    <property type="evidence" value="ECO:0007669"/>
    <property type="project" value="InterPro"/>
</dbReference>
<evidence type="ECO:0000313" key="6">
    <source>
        <dbReference type="EMBL" id="GIL40086.1"/>
    </source>
</evidence>
<dbReference type="InterPro" id="IPR003439">
    <property type="entry name" value="ABC_transporter-like_ATP-bd"/>
</dbReference>
<dbReference type="SMART" id="SM00382">
    <property type="entry name" value="AAA"/>
    <property type="match status" value="1"/>
</dbReference>
<dbReference type="AlphaFoldDB" id="A0A8S8XFT6"/>
<protein>
    <submittedName>
        <fullName evidence="6">ABC transporter ATP-binding protein</fullName>
    </submittedName>
</protein>
<dbReference type="InterPro" id="IPR027417">
    <property type="entry name" value="P-loop_NTPase"/>
</dbReference>
<evidence type="ECO:0000256" key="3">
    <source>
        <dbReference type="ARBA" id="ARBA00022741"/>
    </source>
</evidence>
<dbReference type="GO" id="GO:0005524">
    <property type="term" value="F:ATP binding"/>
    <property type="evidence" value="ECO:0007669"/>
    <property type="project" value="UniProtKB-KW"/>
</dbReference>
<evidence type="ECO:0000259" key="5">
    <source>
        <dbReference type="PROSITE" id="PS50893"/>
    </source>
</evidence>
<dbReference type="InterPro" id="IPR015860">
    <property type="entry name" value="ABC_transpr_TagH-like"/>
</dbReference>
<dbReference type="InterPro" id="IPR003593">
    <property type="entry name" value="AAA+_ATPase"/>
</dbReference>
<dbReference type="CDD" id="cd03220">
    <property type="entry name" value="ABC_KpsT_Wzt"/>
    <property type="match status" value="1"/>
</dbReference>
<accession>A0A8S8XFT6</accession>
<feature type="domain" description="ABC transporter" evidence="5">
    <location>
        <begin position="28"/>
        <end position="248"/>
    </location>
</feature>
<dbReference type="Proteomes" id="UP000681075">
    <property type="component" value="Unassembled WGS sequence"/>
</dbReference>
<dbReference type="GO" id="GO:0140359">
    <property type="term" value="F:ABC-type transporter activity"/>
    <property type="evidence" value="ECO:0007669"/>
    <property type="project" value="InterPro"/>
</dbReference>
<dbReference type="PANTHER" id="PTHR46743:SF2">
    <property type="entry name" value="TEICHOIC ACIDS EXPORT ATP-BINDING PROTEIN TAGH"/>
    <property type="match status" value="1"/>
</dbReference>
<name>A0A8S8XFT6_9PROT</name>
<keyword evidence="4 6" id="KW-0067">ATP-binding</keyword>
<dbReference type="PANTHER" id="PTHR46743">
    <property type="entry name" value="TEICHOIC ACIDS EXPORT ATP-BINDING PROTEIN TAGH"/>
    <property type="match status" value="1"/>
</dbReference>
<evidence type="ECO:0000256" key="2">
    <source>
        <dbReference type="ARBA" id="ARBA00022448"/>
    </source>
</evidence>
<keyword evidence="3" id="KW-0547">Nucleotide-binding</keyword>
<sequence>MAEIRVTNVSLEFPLYSGGSRSIKKVLLRRSSGGKIARDAADRVVVRALDGLNLTLRHGDRVGLIGPNGAGKTTLLRLLAGVYEPHNGTVELDGRVSPLFDIMLGIDPEATGWENIYFRGLFLGLTPNEIRAKTPEIAEFSELGDYLHMPVRTYSAGMMIRLAFAASTAVRPDILLMDEWIGAGDAHFLRKAEDRLHSLVDAASIMVIATHAPDILRNLCNRLLLVDQGRVAMEGSVEDVLAAYAKYA</sequence>
<dbReference type="RefSeq" id="WP_420243195.1">
    <property type="nucleotide sequence ID" value="NZ_BOPV01000001.1"/>
</dbReference>
<organism evidence="6 7">
    <name type="scientific">Roseiterribacter gracilis</name>
    <dbReference type="NCBI Taxonomy" id="2812848"/>
    <lineage>
        <taxon>Bacteria</taxon>
        <taxon>Pseudomonadati</taxon>
        <taxon>Pseudomonadota</taxon>
        <taxon>Alphaproteobacteria</taxon>
        <taxon>Rhodospirillales</taxon>
        <taxon>Roseiterribacteraceae</taxon>
        <taxon>Roseiterribacter</taxon>
    </lineage>
</organism>
<dbReference type="PROSITE" id="PS50893">
    <property type="entry name" value="ABC_TRANSPORTER_2"/>
    <property type="match status" value="1"/>
</dbReference>